<dbReference type="RefSeq" id="WP_154542396.1">
    <property type="nucleotide sequence ID" value="NZ_VUND01000003.1"/>
</dbReference>
<evidence type="ECO:0000256" key="1">
    <source>
        <dbReference type="SAM" id="MobiDB-lite"/>
    </source>
</evidence>
<dbReference type="AlphaFoldDB" id="A0A6N7X9J0"/>
<evidence type="ECO:0000313" key="3">
    <source>
        <dbReference type="Proteomes" id="UP000434342"/>
    </source>
</evidence>
<evidence type="ECO:0000313" key="2">
    <source>
        <dbReference type="EMBL" id="MST61306.1"/>
    </source>
</evidence>
<proteinExistence type="predicted"/>
<organism evidence="2 3">
    <name type="scientific">Parafannyhessea umbonata</name>
    <dbReference type="NCBI Taxonomy" id="604330"/>
    <lineage>
        <taxon>Bacteria</taxon>
        <taxon>Bacillati</taxon>
        <taxon>Actinomycetota</taxon>
        <taxon>Coriobacteriia</taxon>
        <taxon>Coriobacteriales</taxon>
        <taxon>Atopobiaceae</taxon>
        <taxon>Parafannyhessea</taxon>
    </lineage>
</organism>
<gene>
    <name evidence="2" type="ORF">FYJ69_10505</name>
</gene>
<protein>
    <submittedName>
        <fullName evidence="2">Uncharacterized protein</fullName>
    </submittedName>
</protein>
<accession>A0A6N7X9J0</accession>
<dbReference type="EMBL" id="VUND01000003">
    <property type="protein sequence ID" value="MST61306.1"/>
    <property type="molecule type" value="Genomic_DNA"/>
</dbReference>
<sequence length="315" mass="35540">MANTGTKLRLAFDQPQKIESTLIKRYADISALVQFMTFRKNVWFGSIKLLKNESLDGETIPVTVANCYWKDEFQHEPVRDNVRRIRFDSLGAEVLAKLYNLIEKRNSKDEPFSVGFIPQSSKDTCCVSRQQLKDVCTALEVEKSAQDIEPANSGPLKELKQSIKKLIKESRVENFPSQTGSTPINGNISHWNGPAAELDYSLYKQREDSIKPLLKDLGIEQLTEDDIQGVIRMRNDFAHTGTTSSNDLTAEKVIVLMGIIYSSILSRCGCSDEEISGFIEIGLLTTQLTIRDPRQKLEPHDSERSPVCTPRRSAR</sequence>
<reference evidence="2 3" key="1">
    <citation type="submission" date="2019-08" db="EMBL/GenBank/DDBJ databases">
        <title>In-depth cultivation of the pig gut microbiome towards novel bacterial diversity and tailored functional studies.</title>
        <authorList>
            <person name="Wylensek D."/>
            <person name="Hitch T.C.A."/>
            <person name="Clavel T."/>
        </authorList>
    </citation>
    <scope>NUCLEOTIDE SEQUENCE [LARGE SCALE GENOMIC DNA]</scope>
    <source>
        <strain evidence="2 3">WB01_CNA04</strain>
    </source>
</reference>
<name>A0A6N7X9J0_9ACTN</name>
<feature type="region of interest" description="Disordered" evidence="1">
    <location>
        <begin position="294"/>
        <end position="315"/>
    </location>
</feature>
<dbReference type="Proteomes" id="UP000434342">
    <property type="component" value="Unassembled WGS sequence"/>
</dbReference>
<comment type="caution">
    <text evidence="2">The sequence shown here is derived from an EMBL/GenBank/DDBJ whole genome shotgun (WGS) entry which is preliminary data.</text>
</comment>
<feature type="compositionally biased region" description="Basic and acidic residues" evidence="1">
    <location>
        <begin position="294"/>
        <end position="304"/>
    </location>
</feature>